<evidence type="ECO:0008006" key="6">
    <source>
        <dbReference type="Google" id="ProtNLM"/>
    </source>
</evidence>
<evidence type="ECO:0000313" key="5">
    <source>
        <dbReference type="Proteomes" id="UP000596130"/>
    </source>
</evidence>
<feature type="region of interest" description="Disordered" evidence="1">
    <location>
        <begin position="71"/>
        <end position="92"/>
    </location>
</feature>
<evidence type="ECO:0000256" key="1">
    <source>
        <dbReference type="SAM" id="MobiDB-lite"/>
    </source>
</evidence>
<dbReference type="AlphaFoldDB" id="A0A7T4PBC1"/>
<sequence length="225" mass="23801">MSRVRVALVTVLAGAAALTACSSSSSDEPDPASGGDKPVSSPAPKPITKNLSQAHLTQALLGDGETLHGYTVHDSKSTTEGQYCNERDDDSIPKGWVRGSDVDYEYNGSTLNMASLYICLFDTAEDAHSAYTAWKGHETNKQQKPEQPVGDENTLVINPGASEDSVDGYVRSGRVNIRVQIDGATGGDPSGAQTMLSATLKRFQQLQEGKPATVTTADEQAGARQ</sequence>
<keyword evidence="2" id="KW-0732">Signal</keyword>
<dbReference type="PROSITE" id="PS51257">
    <property type="entry name" value="PROKAR_LIPOPROTEIN"/>
    <property type="match status" value="1"/>
</dbReference>
<feature type="signal peptide" evidence="2">
    <location>
        <begin position="1"/>
        <end position="22"/>
    </location>
</feature>
<proteinExistence type="predicted"/>
<feature type="region of interest" description="Disordered" evidence="1">
    <location>
        <begin position="21"/>
        <end position="48"/>
    </location>
</feature>
<dbReference type="Proteomes" id="UP000596130">
    <property type="component" value="Chromosome"/>
</dbReference>
<evidence type="ECO:0000256" key="2">
    <source>
        <dbReference type="SAM" id="SignalP"/>
    </source>
</evidence>
<name>A0A7T4PBC1_9ACTN</name>
<dbReference type="EMBL" id="CP065959">
    <property type="protein sequence ID" value="QQC93451.1"/>
    <property type="molecule type" value="Genomic_DNA"/>
</dbReference>
<gene>
    <name evidence="3" type="ORF">I8755_00335</name>
    <name evidence="4" type="ORF">I8755_37865</name>
</gene>
<accession>A0A7T4PBC1</accession>
<evidence type="ECO:0000313" key="4">
    <source>
        <dbReference type="EMBL" id="QQC93451.1"/>
    </source>
</evidence>
<protein>
    <recommendedName>
        <fullName evidence="6">DUF3558 domain-containing protein</fullName>
    </recommendedName>
</protein>
<reference evidence="3 5" key="1">
    <citation type="submission" date="2020-12" db="EMBL/GenBank/DDBJ databases">
        <title>Identification and biosynthesis of polyene macrolides produced by Streptomyces alfalfae Men-myco-93-63.</title>
        <authorList>
            <person name="Liu D."/>
            <person name="Li Y."/>
            <person name="Liu L."/>
            <person name="Han X."/>
            <person name="Shen F."/>
        </authorList>
    </citation>
    <scope>NUCLEOTIDE SEQUENCE [LARGE SCALE GENOMIC DNA]</scope>
    <source>
        <strain evidence="3 5">Men-myco-93-63</strain>
    </source>
</reference>
<dbReference type="RefSeq" id="WP_198501352.1">
    <property type="nucleotide sequence ID" value="NZ_CP065959.1"/>
</dbReference>
<organism evidence="3 5">
    <name type="scientific">Streptomyces alfalfae</name>
    <dbReference type="NCBI Taxonomy" id="1642299"/>
    <lineage>
        <taxon>Bacteria</taxon>
        <taxon>Bacillati</taxon>
        <taxon>Actinomycetota</taxon>
        <taxon>Actinomycetes</taxon>
        <taxon>Kitasatosporales</taxon>
        <taxon>Streptomycetaceae</taxon>
        <taxon>Streptomyces</taxon>
    </lineage>
</organism>
<evidence type="ECO:0000313" key="3">
    <source>
        <dbReference type="EMBL" id="QQC87052.1"/>
    </source>
</evidence>
<dbReference type="EMBL" id="CP065959">
    <property type="protein sequence ID" value="QQC87052.1"/>
    <property type="molecule type" value="Genomic_DNA"/>
</dbReference>
<feature type="chain" id="PRO_5036212541" description="DUF3558 domain-containing protein" evidence="2">
    <location>
        <begin position="23"/>
        <end position="225"/>
    </location>
</feature>